<feature type="region of interest" description="Disordered" evidence="1">
    <location>
        <begin position="999"/>
        <end position="1021"/>
    </location>
</feature>
<protein>
    <submittedName>
        <fullName evidence="2">Uncharacterized protein</fullName>
    </submittedName>
</protein>
<feature type="compositionally biased region" description="Basic residues" evidence="1">
    <location>
        <begin position="946"/>
        <end position="958"/>
    </location>
</feature>
<organism evidence="2 3">
    <name type="scientific">Iris pallida</name>
    <name type="common">Sweet iris</name>
    <dbReference type="NCBI Taxonomy" id="29817"/>
    <lineage>
        <taxon>Eukaryota</taxon>
        <taxon>Viridiplantae</taxon>
        <taxon>Streptophyta</taxon>
        <taxon>Embryophyta</taxon>
        <taxon>Tracheophyta</taxon>
        <taxon>Spermatophyta</taxon>
        <taxon>Magnoliopsida</taxon>
        <taxon>Liliopsida</taxon>
        <taxon>Asparagales</taxon>
        <taxon>Iridaceae</taxon>
        <taxon>Iridoideae</taxon>
        <taxon>Irideae</taxon>
        <taxon>Iris</taxon>
    </lineage>
</organism>
<reference evidence="2" key="2">
    <citation type="submission" date="2023-04" db="EMBL/GenBank/DDBJ databases">
        <authorList>
            <person name="Bruccoleri R.E."/>
            <person name="Oakeley E.J."/>
            <person name="Faust A.-M."/>
            <person name="Dessus-Babus S."/>
            <person name="Altorfer M."/>
            <person name="Burckhardt D."/>
            <person name="Oertli M."/>
            <person name="Naumann U."/>
            <person name="Petersen F."/>
            <person name="Wong J."/>
        </authorList>
    </citation>
    <scope>NUCLEOTIDE SEQUENCE</scope>
    <source>
        <strain evidence="2">GSM-AAB239-AS_SAM_17_03QT</strain>
        <tissue evidence="2">Leaf</tissue>
    </source>
</reference>
<feature type="compositionally biased region" description="Basic and acidic residues" evidence="1">
    <location>
        <begin position="261"/>
        <end position="270"/>
    </location>
</feature>
<feature type="compositionally biased region" description="Basic and acidic residues" evidence="1">
    <location>
        <begin position="221"/>
        <end position="236"/>
    </location>
</feature>
<feature type="region of interest" description="Disordered" evidence="1">
    <location>
        <begin position="1089"/>
        <end position="1216"/>
    </location>
</feature>
<feature type="compositionally biased region" description="Polar residues" evidence="1">
    <location>
        <begin position="1202"/>
        <end position="1216"/>
    </location>
</feature>
<accession>A0AAX6G8E2</accession>
<feature type="compositionally biased region" description="Basic and acidic residues" evidence="1">
    <location>
        <begin position="813"/>
        <end position="826"/>
    </location>
</feature>
<feature type="compositionally biased region" description="Polar residues" evidence="1">
    <location>
        <begin position="470"/>
        <end position="484"/>
    </location>
</feature>
<feature type="compositionally biased region" description="Polar residues" evidence="1">
    <location>
        <begin position="493"/>
        <end position="508"/>
    </location>
</feature>
<feature type="compositionally biased region" description="Polar residues" evidence="1">
    <location>
        <begin position="208"/>
        <end position="218"/>
    </location>
</feature>
<sequence length="1447" mass="157334">MAASSFPLFINTNLGTQFATLVSDGDTAADLKGKIRTDHALCFPEFGEVSVQAMKVRRKGSFYHLSDSMPVKSSFVGLKGTWFLHLDLVSTTSIKKIQTEATRNISSESCRENLCLTQTERNANPSPQNNEEGFVMYDFPYDKGQIPSECPTVHETRTLPHTLSQKLATQGDSSLPNTGSCQPLILQSSDQFVSMDKDIGATVHLNVQEDNLNDNSGRPPSKLDKRSDPAPLELKDPVNGGNAVIGSLFQQRKELIVDQVKKDDKEEDHPIVGANDVGNSPIASKNKKSRKKGSTLQNDQVLPLESQFQHPSMDKKKRKRKKDGSLEEFSKDQVTGHNFDTGAHSKMISDPGTLLSKTSPQEKHENNLASSEALPSEPSYVDSFHLNPVEDGQKKKKKKRLSKLNDELPQSIVADPSVTMTNADTEKQKQDAEGNAEEDLVTKNPDREQQIDAADLISKGTEKVIDGSNVEVSMTKPSSATHTGSDYDKETLSKSTITSKNIPSQEVANVNHEGPVHGSSVGLQRESSGTVISKEAEHVRDRPEVSADLPADSRPIKKKRKSVKHVSSKTETLYSSVEDVIGENVEAPGNNYNNLNREPDPVTTAEDMESRNPSNRGSKVFTDIGAGSSHQDTRNKGDTIEDRRNKGDTIELPNPLTNTSEIVDSSAGRATLENPNETSGSHLGHAGKESEGNLIITSKPNDKKPKRSQKRRGKPELPESVVPETLHSFVKEDGEENIIQPSKGISIGVSHADHGQQEKEGKVEALNGEVVANVISATFDSTIQKSKDKKSKRSRKKSVKAELLEPLMSEAAPLKDDAKEDPKEPLGDIVDGTSGGDFGHLGKESKGTTVSGEVADNVDSTIVVPMAPSRPNDKKSKHKSKKTVRSGFPNQESLKEANKVAEENQEVTLDVTNKGSGQESSITVHTTEGTPLKRTAELDSIDTSNAKRKSLRHDKKKTTKGEFVNPSPINNKPNTSSENEHTHVNPEKVGTTNVISECVSDAGINPDGTAQHLEYPELSNKNPAELFNELSDNKTAEISAEKVDEKHTMGLSGKTLEESGNGTVHDMILQGSAELIETNDSQPVPVKEIASRKRKPFLPPLGTTHDLLTPSVSDEQHKSSNTNLVNPSVRLASEEFKTNEAPKRKTVKKAHKSDIHSRNASSVLVSPSKLLDDRAAKKHQESNSHRQVSASMGEKTNHVKAKNNSTNTGTKLQVSAGNESINAVDATDEASLSKNSDSFVRSGNVGASITQKHSSADANASRKETSDNFSASSDSTGEASELKGKQYRVAVRKVPSSRYRKEANKSTQKEISLGTPANIFDDSTSGSSEDEFEINHRRTTVKAGLDNSSTSADSDGDLEETQTTSSYKTQEYMNSPEDGSIAYHETDREVDGGSIIRPRASNARKKVRPLQMILGKNTTVNDFTASQSEVGDSESQPPECVMETQEE</sequence>
<feature type="compositionally biased region" description="Polar residues" evidence="1">
    <location>
        <begin position="1361"/>
        <end position="1373"/>
    </location>
</feature>
<name>A0AAX6G8E2_IRIPA</name>
<comment type="caution">
    <text evidence="2">The sequence shown here is derived from an EMBL/GenBank/DDBJ whole genome shotgun (WGS) entry which is preliminary data.</text>
</comment>
<proteinExistence type="predicted"/>
<feature type="region of interest" description="Disordered" evidence="1">
    <location>
        <begin position="1425"/>
        <end position="1447"/>
    </location>
</feature>
<feature type="region of interest" description="Disordered" evidence="1">
    <location>
        <begin position="584"/>
        <end position="725"/>
    </location>
</feature>
<feature type="compositionally biased region" description="Basic residues" evidence="1">
    <location>
        <begin position="704"/>
        <end position="713"/>
    </location>
</feature>
<reference evidence="2" key="1">
    <citation type="journal article" date="2023" name="GigaByte">
        <title>Genome assembly of the bearded iris, Iris pallida Lam.</title>
        <authorList>
            <person name="Bruccoleri R.E."/>
            <person name="Oakeley E.J."/>
            <person name="Faust A.M.E."/>
            <person name="Altorfer M."/>
            <person name="Dessus-Babus S."/>
            <person name="Burckhardt D."/>
            <person name="Oertli M."/>
            <person name="Naumann U."/>
            <person name="Petersen F."/>
            <person name="Wong J."/>
        </authorList>
    </citation>
    <scope>NUCLEOTIDE SEQUENCE</scope>
    <source>
        <strain evidence="2">GSM-AAB239-AS_SAM_17_03QT</strain>
    </source>
</reference>
<feature type="compositionally biased region" description="Basic and acidic residues" evidence="1">
    <location>
        <begin position="440"/>
        <end position="450"/>
    </location>
</feature>
<feature type="compositionally biased region" description="Basic and acidic residues" evidence="1">
    <location>
        <begin position="1132"/>
        <end position="1143"/>
    </location>
</feature>
<evidence type="ECO:0000313" key="3">
    <source>
        <dbReference type="Proteomes" id="UP001140949"/>
    </source>
</evidence>
<gene>
    <name evidence="2" type="ORF">M6B38_380125</name>
</gene>
<feature type="region of interest" description="Disordered" evidence="1">
    <location>
        <begin position="1041"/>
        <end position="1062"/>
    </location>
</feature>
<feature type="compositionally biased region" description="Basic residues" evidence="1">
    <location>
        <begin position="875"/>
        <end position="884"/>
    </location>
</feature>
<feature type="compositionally biased region" description="Basic residues" evidence="1">
    <location>
        <begin position="787"/>
        <end position="798"/>
    </location>
</feature>
<feature type="compositionally biased region" description="Basic and acidic residues" evidence="1">
    <location>
        <begin position="1170"/>
        <end position="1184"/>
    </location>
</feature>
<feature type="compositionally biased region" description="Basic and acidic residues" evidence="1">
    <location>
        <begin position="1299"/>
        <end position="1308"/>
    </location>
</feature>
<feature type="compositionally biased region" description="Polar residues" evidence="1">
    <location>
        <begin position="967"/>
        <end position="977"/>
    </location>
</feature>
<feature type="compositionally biased region" description="Polar residues" evidence="1">
    <location>
        <begin position="521"/>
        <end position="531"/>
    </location>
</feature>
<feature type="compositionally biased region" description="Polar residues" evidence="1">
    <location>
        <begin position="294"/>
        <end position="310"/>
    </location>
</feature>
<feature type="region of interest" description="Disordered" evidence="1">
    <location>
        <begin position="206"/>
        <end position="242"/>
    </location>
</feature>
<feature type="compositionally biased region" description="Basic residues" evidence="1">
    <location>
        <begin position="556"/>
        <end position="567"/>
    </location>
</feature>
<keyword evidence="3" id="KW-1185">Reference proteome</keyword>
<dbReference type="Proteomes" id="UP001140949">
    <property type="component" value="Unassembled WGS sequence"/>
</dbReference>
<feature type="compositionally biased region" description="Basic and acidic residues" evidence="1">
    <location>
        <begin position="893"/>
        <end position="902"/>
    </location>
</feature>
<feature type="region of interest" description="Disordered" evidence="1">
    <location>
        <begin position="778"/>
        <end position="987"/>
    </location>
</feature>
<feature type="compositionally biased region" description="Basic and acidic residues" evidence="1">
    <location>
        <begin position="631"/>
        <end position="649"/>
    </location>
</feature>
<feature type="compositionally biased region" description="Basic and acidic residues" evidence="1">
    <location>
        <begin position="534"/>
        <end position="545"/>
    </location>
</feature>
<feature type="compositionally biased region" description="Polar residues" evidence="1">
    <location>
        <begin position="1267"/>
        <end position="1278"/>
    </location>
</feature>
<feature type="compositionally biased region" description="Polar residues" evidence="1">
    <location>
        <begin position="906"/>
        <end position="929"/>
    </location>
</feature>
<evidence type="ECO:0000256" key="1">
    <source>
        <dbReference type="SAM" id="MobiDB-lite"/>
    </source>
</evidence>
<feature type="region of interest" description="Disordered" evidence="1">
    <location>
        <begin position="261"/>
        <end position="571"/>
    </location>
</feature>
<evidence type="ECO:0000313" key="2">
    <source>
        <dbReference type="EMBL" id="KAJ6824743.1"/>
    </source>
</evidence>
<feature type="region of interest" description="Disordered" evidence="1">
    <location>
        <begin position="1250"/>
        <end position="1391"/>
    </location>
</feature>
<dbReference type="EMBL" id="JANAVB010021799">
    <property type="protein sequence ID" value="KAJ6824743.1"/>
    <property type="molecule type" value="Genomic_DNA"/>
</dbReference>
<feature type="compositionally biased region" description="Polar residues" evidence="1">
    <location>
        <begin position="1425"/>
        <end position="1436"/>
    </location>
</feature>